<dbReference type="GO" id="GO:0003700">
    <property type="term" value="F:DNA-binding transcription factor activity"/>
    <property type="evidence" value="ECO:0007669"/>
    <property type="project" value="InterPro"/>
</dbReference>
<evidence type="ECO:0000256" key="4">
    <source>
        <dbReference type="ARBA" id="ARBA00023163"/>
    </source>
</evidence>
<keyword evidence="4" id="KW-0804">Transcription</keyword>
<dbReference type="Pfam" id="PF00126">
    <property type="entry name" value="HTH_1"/>
    <property type="match status" value="1"/>
</dbReference>
<dbReference type="STRING" id="360910.BAV3190"/>
<keyword evidence="2" id="KW-0805">Transcription regulation</keyword>
<dbReference type="SUPFAM" id="SSF46785">
    <property type="entry name" value="Winged helix' DNA-binding domain"/>
    <property type="match status" value="1"/>
</dbReference>
<dbReference type="PROSITE" id="PS50931">
    <property type="entry name" value="HTH_LYSR"/>
    <property type="match status" value="1"/>
</dbReference>
<dbReference type="Pfam" id="PF03466">
    <property type="entry name" value="LysR_substrate"/>
    <property type="match status" value="1"/>
</dbReference>
<evidence type="ECO:0000256" key="1">
    <source>
        <dbReference type="ARBA" id="ARBA00009437"/>
    </source>
</evidence>
<dbReference type="EMBL" id="AM167904">
    <property type="protein sequence ID" value="CAJ50800.1"/>
    <property type="molecule type" value="Genomic_DNA"/>
</dbReference>
<sequence>MKRFHFDSTALRYFLTVVETGSVNGAALQLNVVSSAISRQITGLELRLQTKLFERHAKGMRVTEAGRLLAEHARRVESDATRTIAEIDQQHRHQVQTVKISSVHGFASIGLPRLFAAFQNEHPHVRFSLMVQDARQIPEQLRAAQAEIGITYSFGVEKDIAVVHAQPTEIVAVMRNDHPLSLHERLVLSQLPAYPLALPEGGNALRQVLDHAARERQLSLSPVLTSNQTAVLLHYVQAGQAITLCTRSSLDDDLSWQQLAVRPLQDSLLGPGEIQLQTHASRPLSHAAERFLLYLRDAYTAVAGIRTQD</sequence>
<dbReference type="InterPro" id="IPR000847">
    <property type="entry name" value="LysR_HTH_N"/>
</dbReference>
<evidence type="ECO:0000313" key="7">
    <source>
        <dbReference type="Proteomes" id="UP000001977"/>
    </source>
</evidence>
<organism evidence="6 7">
    <name type="scientific">Bordetella avium (strain 197N)</name>
    <dbReference type="NCBI Taxonomy" id="360910"/>
    <lineage>
        <taxon>Bacteria</taxon>
        <taxon>Pseudomonadati</taxon>
        <taxon>Pseudomonadota</taxon>
        <taxon>Betaproteobacteria</taxon>
        <taxon>Burkholderiales</taxon>
        <taxon>Alcaligenaceae</taxon>
        <taxon>Bordetella</taxon>
    </lineage>
</organism>
<dbReference type="InterPro" id="IPR036390">
    <property type="entry name" value="WH_DNA-bd_sf"/>
</dbReference>
<feature type="domain" description="HTH lysR-type" evidence="5">
    <location>
        <begin position="6"/>
        <end position="63"/>
    </location>
</feature>
<evidence type="ECO:0000259" key="5">
    <source>
        <dbReference type="PROSITE" id="PS50931"/>
    </source>
</evidence>
<keyword evidence="7" id="KW-1185">Reference proteome</keyword>
<dbReference type="PANTHER" id="PTHR30419:SF8">
    <property type="entry name" value="NITROGEN ASSIMILATION TRANSCRIPTIONAL ACTIVATOR-RELATED"/>
    <property type="match status" value="1"/>
</dbReference>
<dbReference type="InterPro" id="IPR005119">
    <property type="entry name" value="LysR_subst-bd"/>
</dbReference>
<reference evidence="6 7" key="1">
    <citation type="journal article" date="2006" name="J. Bacteriol.">
        <title>Comparison of the genome sequence of the poultry pathogen Bordetella avium with those of B. bronchiseptica, B. pertussis, and B. parapertussis reveals extensive diversity in surface structures associated with host interaction.</title>
        <authorList>
            <person name="Sebaihia M."/>
            <person name="Preston A."/>
            <person name="Maskell D.J."/>
            <person name="Kuzmiak H."/>
            <person name="Connell T.D."/>
            <person name="King N.D."/>
            <person name="Orndorff P.E."/>
            <person name="Miyamoto D.M."/>
            <person name="Thomson N.R."/>
            <person name="Harris D."/>
            <person name="Goble A."/>
            <person name="Lord A."/>
            <person name="Murphy L."/>
            <person name="Quail M.A."/>
            <person name="Rutter S."/>
            <person name="Squares R."/>
            <person name="Squares S."/>
            <person name="Woodward J."/>
            <person name="Parkhill J."/>
            <person name="Temple L.M."/>
        </authorList>
    </citation>
    <scope>NUCLEOTIDE SEQUENCE [LARGE SCALE GENOMIC DNA]</scope>
    <source>
        <strain evidence="6 7">197N</strain>
    </source>
</reference>
<dbReference type="OrthoDB" id="8839922at2"/>
<evidence type="ECO:0000313" key="6">
    <source>
        <dbReference type="EMBL" id="CAJ50800.1"/>
    </source>
</evidence>
<dbReference type="InterPro" id="IPR036388">
    <property type="entry name" value="WH-like_DNA-bd_sf"/>
</dbReference>
<evidence type="ECO:0000256" key="3">
    <source>
        <dbReference type="ARBA" id="ARBA00023125"/>
    </source>
</evidence>
<name>Q2KU60_BORA1</name>
<accession>Q2KU60</accession>
<dbReference type="InterPro" id="IPR050950">
    <property type="entry name" value="HTH-type_LysR_regulators"/>
</dbReference>
<evidence type="ECO:0000256" key="2">
    <source>
        <dbReference type="ARBA" id="ARBA00023015"/>
    </source>
</evidence>
<dbReference type="PANTHER" id="PTHR30419">
    <property type="entry name" value="HTH-TYPE TRANSCRIPTIONAL REGULATOR YBHD"/>
    <property type="match status" value="1"/>
</dbReference>
<dbReference type="Gene3D" id="1.10.10.10">
    <property type="entry name" value="Winged helix-like DNA-binding domain superfamily/Winged helix DNA-binding domain"/>
    <property type="match status" value="1"/>
</dbReference>
<gene>
    <name evidence="6" type="ordered locus">BAV3190</name>
</gene>
<dbReference type="RefSeq" id="WP_012418828.1">
    <property type="nucleotide sequence ID" value="NC_010645.1"/>
</dbReference>
<protein>
    <submittedName>
        <fullName evidence="6">LysR-family transcriptional regulator</fullName>
    </submittedName>
</protein>
<dbReference type="KEGG" id="bav:BAV3190"/>
<dbReference type="GO" id="GO:0005829">
    <property type="term" value="C:cytosol"/>
    <property type="evidence" value="ECO:0007669"/>
    <property type="project" value="TreeGrafter"/>
</dbReference>
<comment type="similarity">
    <text evidence="1">Belongs to the LysR transcriptional regulatory family.</text>
</comment>
<dbReference type="HOGENOM" id="CLU_039613_6_0_4"/>
<dbReference type="Gene3D" id="3.40.190.290">
    <property type="match status" value="1"/>
</dbReference>
<proteinExistence type="inferred from homology"/>
<dbReference type="FunFam" id="1.10.10.10:FF:000001">
    <property type="entry name" value="LysR family transcriptional regulator"/>
    <property type="match status" value="1"/>
</dbReference>
<dbReference type="Proteomes" id="UP000001977">
    <property type="component" value="Chromosome"/>
</dbReference>
<keyword evidence="3" id="KW-0238">DNA-binding</keyword>
<dbReference type="GeneID" id="92933553"/>
<dbReference type="AlphaFoldDB" id="Q2KU60"/>
<dbReference type="SUPFAM" id="SSF53850">
    <property type="entry name" value="Periplasmic binding protein-like II"/>
    <property type="match status" value="1"/>
</dbReference>
<dbReference type="GO" id="GO:0003677">
    <property type="term" value="F:DNA binding"/>
    <property type="evidence" value="ECO:0007669"/>
    <property type="project" value="UniProtKB-KW"/>
</dbReference>
<dbReference type="eggNOG" id="COG0583">
    <property type="taxonomic scope" value="Bacteria"/>
</dbReference>